<dbReference type="Pfam" id="PF18998">
    <property type="entry name" value="Flg_new_2"/>
    <property type="match status" value="1"/>
</dbReference>
<dbReference type="InterPro" id="IPR026444">
    <property type="entry name" value="Secre_tail"/>
</dbReference>
<evidence type="ECO:0000313" key="7">
    <source>
        <dbReference type="Proteomes" id="UP001628220"/>
    </source>
</evidence>
<comment type="caution">
    <text evidence="6">The sequence shown here is derived from an EMBL/GenBank/DDBJ whole genome shotgun (WGS) entry which is preliminary data.</text>
</comment>
<keyword evidence="1" id="KW-0433">Leucine-rich repeat</keyword>
<dbReference type="InterPro" id="IPR032675">
    <property type="entry name" value="LRR_dom_sf"/>
</dbReference>
<feature type="domain" description="Bacterial repeat" evidence="5">
    <location>
        <begin position="1080"/>
        <end position="1151"/>
    </location>
</feature>
<gene>
    <name evidence="6" type="ORF">Tsumi_15700</name>
</gene>
<keyword evidence="2" id="KW-0677">Repeat</keyword>
<dbReference type="Proteomes" id="UP001628220">
    <property type="component" value="Unassembled WGS sequence"/>
</dbReference>
<organism evidence="6 7">
    <name type="scientific">Porphyromonas miyakawae</name>
    <dbReference type="NCBI Taxonomy" id="3137470"/>
    <lineage>
        <taxon>Bacteria</taxon>
        <taxon>Pseudomonadati</taxon>
        <taxon>Bacteroidota</taxon>
        <taxon>Bacteroidia</taxon>
        <taxon>Bacteroidales</taxon>
        <taxon>Porphyromonadaceae</taxon>
        <taxon>Porphyromonas</taxon>
    </lineage>
</organism>
<evidence type="ECO:0008006" key="8">
    <source>
        <dbReference type="Google" id="ProtNLM"/>
    </source>
</evidence>
<feature type="chain" id="PRO_5045590012" description="Por secretion system C-terminal sorting domain-containing protein" evidence="3">
    <location>
        <begin position="28"/>
        <end position="1232"/>
    </location>
</feature>
<dbReference type="InterPro" id="IPR044060">
    <property type="entry name" value="Bacterial_rp_domain"/>
</dbReference>
<feature type="domain" description="Secretion system C-terminal sorting" evidence="4">
    <location>
        <begin position="1164"/>
        <end position="1225"/>
    </location>
</feature>
<evidence type="ECO:0000256" key="2">
    <source>
        <dbReference type="ARBA" id="ARBA00022737"/>
    </source>
</evidence>
<keyword evidence="7" id="KW-1185">Reference proteome</keyword>
<evidence type="ECO:0000259" key="5">
    <source>
        <dbReference type="Pfam" id="PF18998"/>
    </source>
</evidence>
<dbReference type="PANTHER" id="PTHR47566">
    <property type="match status" value="1"/>
</dbReference>
<dbReference type="RefSeq" id="WP_411916205.1">
    <property type="nucleotide sequence ID" value="NZ_BAAFSF010000004.1"/>
</dbReference>
<keyword evidence="3" id="KW-0732">Signal</keyword>
<evidence type="ECO:0000256" key="3">
    <source>
        <dbReference type="SAM" id="SignalP"/>
    </source>
</evidence>
<dbReference type="EMBL" id="BAAFSF010000004">
    <property type="protein sequence ID" value="GAB1252464.1"/>
    <property type="molecule type" value="Genomic_DNA"/>
</dbReference>
<dbReference type="Gene3D" id="3.80.10.10">
    <property type="entry name" value="Ribonuclease Inhibitor"/>
    <property type="match status" value="4"/>
</dbReference>
<evidence type="ECO:0000256" key="1">
    <source>
        <dbReference type="ARBA" id="ARBA00022614"/>
    </source>
</evidence>
<protein>
    <recommendedName>
        <fullName evidence="8">Por secretion system C-terminal sorting domain-containing protein</fullName>
    </recommendedName>
</protein>
<accession>A0ABQ0E437</accession>
<name>A0ABQ0E437_9PORP</name>
<evidence type="ECO:0000313" key="6">
    <source>
        <dbReference type="EMBL" id="GAB1252464.1"/>
    </source>
</evidence>
<dbReference type="InterPro" id="IPR052574">
    <property type="entry name" value="CDIRP"/>
</dbReference>
<proteinExistence type="predicted"/>
<feature type="signal peptide" evidence="3">
    <location>
        <begin position="1"/>
        <end position="27"/>
    </location>
</feature>
<dbReference type="Pfam" id="PF18962">
    <property type="entry name" value="Por_Secre_tail"/>
    <property type="match status" value="1"/>
</dbReference>
<dbReference type="SUPFAM" id="SSF52058">
    <property type="entry name" value="L domain-like"/>
    <property type="match status" value="2"/>
</dbReference>
<evidence type="ECO:0000259" key="4">
    <source>
        <dbReference type="Pfam" id="PF18962"/>
    </source>
</evidence>
<sequence>MQQKRLRFRTLLLCLLLPLIGQLQAQAIDLGDFANPSSHFDQSVGQTAPFDFDYLSSVTQQSYTAVELQGSEGKLKELFNPTQRPQDGNVCLKSDVALATSKLWVVSYADQELRNPAYEGKEDPLNGYIKLTTARAVGETIDMKLIAENPRFNNITIEGVKEAPQIGNKKVKYTLTSQTIVLRGSIKSFDCGKSQITKVELIQCPTLESFFLGDNQISELDFTACVKLTNFNCYNNQLTKLDLTPLKKLKWFNCYGNKLTKLDLTSCPGVTAIRCQDNQLSEIVIPQGSLLSAIDCSKNQLAELDMSHCTKLRSLNCSDNLLTNLDLSQSPALDNLVCYNNKIRGKAMTQLIKSLADRSQKSTKGKFKVHFNPTQRLQDGNVCLKSDVALATSKHWVVSYADQELKDPAYEGEEAPLNGSITLTTSRQIGSKIGLVIEAPGAVQIAGVKETPVLGKYQNYTITSQQVTIQGEITKLQCSSNNLSALQLTDCPTLRTLVCFNNEVTALDLSHAPSLDSLICYINKIESLDFSHSPHLQLIDIQQNKLASIDLAPLQKLKKINCAKNKLKTLNLTTAKALERLDCFDNQLTQLELPQTATLTWINCGGNQLSSLDVSACTGLQTLSCYKNQIRKQAMTQLVQALPDRTGMEPAGMFGVHFDETKMDEDGNICLPSDVAIARGKNWLVRAVSSQTDYAGLATGVIMITPSEGVEEISLTIRAVGDVTIEGVIEEPTIGEKATYTLLNKVVTIRGDITSLGCSSSKLQELDLISCPNLTQLSCYSNNLVYLSLYKCPKLTSLSCHTNKIERLELVECSSLSSLDCSSNQIKGEAMTQLMKSLPDRTGLKQGEMTLYFSRDEIDFDGNVCYDTDVAIAKAKNWKVGFTMSKDEYEGKVSPQAQQATITLTTSRPIGQKISLMIKAEDDFTIEGVDGVPFKGSYIKYTLTSQTITIRGRITQLACWGNDLTAISLENCQDLIVLACSSNKLTALDLSHCPKLFLLACARNQIKGDAMKALAESLPDRSNTDSGIWQVHKSLDKIAEDGNVCLKSDVAIATQRGWRVVFSETNEDYPGADPSASTYTVDLKVGTGGTASITGYSDLKAVPVGTTLTVVASPDEGYKLAQILVNEVDCTESKSFVVKKPTIVQVTFQKVDRIESVTTPALEIYPNPVTDYLIVRGGAGEATLHLYDTAGALVLTGQTDSQGTATLALGSIPSGLYILVVGDQPTSVLVAR</sequence>
<dbReference type="NCBIfam" id="TIGR04183">
    <property type="entry name" value="Por_Secre_tail"/>
    <property type="match status" value="1"/>
</dbReference>
<reference evidence="6 7" key="1">
    <citation type="journal article" date="2025" name="Int. J. Syst. Evol. Microbiol.">
        <title>Desulfovibrio falkowii sp. nov., Porphyromonas miyakawae sp. nov., Mediterraneibacter flintii sp. nov. and Owariibacterium komagatae gen. nov., sp. nov., isolated from human faeces.</title>
        <authorList>
            <person name="Hamaguchi T."/>
            <person name="Ohara M."/>
            <person name="Hisatomi A."/>
            <person name="Sekiguchi K."/>
            <person name="Takeda J.I."/>
            <person name="Ueyama J."/>
            <person name="Ito M."/>
            <person name="Nishiwaki H."/>
            <person name="Ogi T."/>
            <person name="Hirayama M."/>
            <person name="Ohkuma M."/>
            <person name="Sakamoto M."/>
            <person name="Ohno K."/>
        </authorList>
    </citation>
    <scope>NUCLEOTIDE SEQUENCE [LARGE SCALE GENOMIC DNA]</scope>
    <source>
        <strain evidence="6 7">13CB11C</strain>
    </source>
</reference>
<dbReference type="PANTHER" id="PTHR47566:SF1">
    <property type="entry name" value="PROTEIN NUD1"/>
    <property type="match status" value="1"/>
</dbReference>